<dbReference type="OrthoDB" id="9802683at2"/>
<proteinExistence type="predicted"/>
<evidence type="ECO:0008006" key="3">
    <source>
        <dbReference type="Google" id="ProtNLM"/>
    </source>
</evidence>
<dbReference type="SUPFAM" id="SSF50998">
    <property type="entry name" value="Quinoprotein alcohol dehydrogenase-like"/>
    <property type="match status" value="1"/>
</dbReference>
<name>A0A4R6K684_9ACTN</name>
<dbReference type="AlphaFoldDB" id="A0A4R6K684"/>
<evidence type="ECO:0000313" key="2">
    <source>
        <dbReference type="Proteomes" id="UP000295388"/>
    </source>
</evidence>
<dbReference type="InterPro" id="IPR011047">
    <property type="entry name" value="Quinoprotein_ADH-like_sf"/>
</dbReference>
<protein>
    <recommendedName>
        <fullName evidence="3">Fibronectin type-III domain-containing protein</fullName>
    </recommendedName>
</protein>
<dbReference type="EMBL" id="SNWQ01000018">
    <property type="protein sequence ID" value="TDO43336.1"/>
    <property type="molecule type" value="Genomic_DNA"/>
</dbReference>
<keyword evidence="2" id="KW-1185">Reference proteome</keyword>
<comment type="caution">
    <text evidence="1">The sequence shown here is derived from an EMBL/GenBank/DDBJ whole genome shotgun (WGS) entry which is preliminary data.</text>
</comment>
<sequence length="509" mass="52638">MKKLVLIGVTVVAVVAAALIRPGAPVEAAAPGYGSAVSAVKQNSWQTNKPVNALAIAGGSVFVGGLFTRVRPPGKPAGQGEAVRTYLAAFSRTTGNATSFAPTLNGAVWSIAPSLDGKWIVVGGDFTTVNGKPRHRIAMFNAATGALASFAPSVSYRVKAVAIYGNSVFFGGSFGKVSGIVRNRLAAVTLNGGALMPWNPNANNEVYAIDVADNGTKVYAGGPFTTVRGQAHNTLVALNNSTGIPYAMPAESAIPKPTAVCTTRVKDIDTYGSKVFVSNGGDGTGCYDGILAADVATGKLLWQSKCLGATEAIKAIGNWLYKGSHAHDCSADDPGYFEDGSGTHYLLVHSGVTGKLGPWFPNTDADPNSSTKVGPLAMAASPTELWVGGDFLKVNGVAQQGVGRFTNASPGAKAPAPAAPLSNSPVTGKVGLSFKTVVDPDNITLTYKLYEGTRLVGQWNRNTYSWQDPQQVTYTDSGATSGQSVTYRVEVLDGASVVKSANSTPITVK</sequence>
<reference evidence="1 2" key="1">
    <citation type="submission" date="2019-03" db="EMBL/GenBank/DDBJ databases">
        <title>Genomic Encyclopedia of Type Strains, Phase III (KMG-III): the genomes of soil and plant-associated and newly described type strains.</title>
        <authorList>
            <person name="Whitman W."/>
        </authorList>
    </citation>
    <scope>NUCLEOTIDE SEQUENCE [LARGE SCALE GENOMIC DNA]</scope>
    <source>
        <strain evidence="1 2">VKM Ac-2527</strain>
    </source>
</reference>
<gene>
    <name evidence="1" type="ORF">EV643_11878</name>
</gene>
<organism evidence="1 2">
    <name type="scientific">Kribbella caucasensis</name>
    <dbReference type="NCBI Taxonomy" id="2512215"/>
    <lineage>
        <taxon>Bacteria</taxon>
        <taxon>Bacillati</taxon>
        <taxon>Actinomycetota</taxon>
        <taxon>Actinomycetes</taxon>
        <taxon>Propionibacteriales</taxon>
        <taxon>Kribbellaceae</taxon>
        <taxon>Kribbella</taxon>
    </lineage>
</organism>
<dbReference type="RefSeq" id="WP_133803761.1">
    <property type="nucleotide sequence ID" value="NZ_SNWQ01000018.1"/>
</dbReference>
<evidence type="ECO:0000313" key="1">
    <source>
        <dbReference type="EMBL" id="TDO43336.1"/>
    </source>
</evidence>
<accession>A0A4R6K684</accession>
<dbReference type="Proteomes" id="UP000295388">
    <property type="component" value="Unassembled WGS sequence"/>
</dbReference>